<dbReference type="EMBL" id="CP018800">
    <property type="protein sequence ID" value="ATX82514.1"/>
    <property type="molecule type" value="Genomic_DNA"/>
</dbReference>
<organism evidence="1 2">
    <name type="scientific">Mariprofundus ferrinatatus</name>
    <dbReference type="NCBI Taxonomy" id="1921087"/>
    <lineage>
        <taxon>Bacteria</taxon>
        <taxon>Pseudomonadati</taxon>
        <taxon>Pseudomonadota</taxon>
        <taxon>Candidatius Mariprofundia</taxon>
        <taxon>Mariprofundales</taxon>
        <taxon>Mariprofundaceae</taxon>
        <taxon>Mariprofundus</taxon>
    </lineage>
</organism>
<proteinExistence type="predicted"/>
<protein>
    <submittedName>
        <fullName evidence="1">SEC-C motif-containing protein</fullName>
    </submittedName>
</protein>
<dbReference type="Proteomes" id="UP000231637">
    <property type="component" value="Chromosome"/>
</dbReference>
<dbReference type="InterPro" id="IPR004027">
    <property type="entry name" value="SEC_C_motif"/>
</dbReference>
<dbReference type="Pfam" id="PF02810">
    <property type="entry name" value="SEC-C"/>
    <property type="match status" value="1"/>
</dbReference>
<dbReference type="Gene3D" id="3.10.450.50">
    <property type="match status" value="1"/>
</dbReference>
<name>A0A2K8LC92_9PROT</name>
<sequence>MARKVQRNDPCPCGSGKKYKQCCLAKDSGAGASRSNRRRGVQIALGWINRAHEVEISNWVDKVWLKDLSPQQRQGISTAHPGIRSIHDVNLLEELVAEGKFDEIEGENSALKLILNADLGLDDEQKSYLSQLAERPLRLYRVSDVQTNKSFTIERHPDAGSEPITIEDSSASSIFDIDDIVGLRLMQSGDSWETSGSAYHIPIDYVDDLLTRLENAGEDEYSKTLVHYWLELVARHV</sequence>
<dbReference type="RefSeq" id="WP_100265856.1">
    <property type="nucleotide sequence ID" value="NZ_CP018800.1"/>
</dbReference>
<dbReference type="AlphaFoldDB" id="A0A2K8LC92"/>
<dbReference type="KEGG" id="mfn:Ga0123462_1660"/>
<dbReference type="OrthoDB" id="9816539at2"/>
<keyword evidence="2" id="KW-1185">Reference proteome</keyword>
<dbReference type="SUPFAM" id="SSF103642">
    <property type="entry name" value="Sec-C motif"/>
    <property type="match status" value="1"/>
</dbReference>
<evidence type="ECO:0000313" key="2">
    <source>
        <dbReference type="Proteomes" id="UP000231637"/>
    </source>
</evidence>
<gene>
    <name evidence="1" type="ORF">Ga0123462_1660</name>
</gene>
<reference evidence="1 2" key="1">
    <citation type="submission" date="2016-12" db="EMBL/GenBank/DDBJ databases">
        <title>Isolation and genomic insights into novel planktonic Zetaproteobacteria from stratified waters of the Chesapeake Bay.</title>
        <authorList>
            <person name="McAllister S.M."/>
            <person name="Kato S."/>
            <person name="Chan C.S."/>
            <person name="Chiu B.K."/>
            <person name="Field E.K."/>
        </authorList>
    </citation>
    <scope>NUCLEOTIDE SEQUENCE [LARGE SCALE GENOMIC DNA]</scope>
    <source>
        <strain evidence="1 2">CP-8</strain>
    </source>
</reference>
<accession>A0A2K8LC92</accession>
<evidence type="ECO:0000313" key="1">
    <source>
        <dbReference type="EMBL" id="ATX82514.1"/>
    </source>
</evidence>